<feature type="region of interest" description="Disordered" evidence="1">
    <location>
        <begin position="296"/>
        <end position="351"/>
    </location>
</feature>
<evidence type="ECO:0000256" key="1">
    <source>
        <dbReference type="SAM" id="MobiDB-lite"/>
    </source>
</evidence>
<dbReference type="InParanoid" id="G0MWJ0"/>
<evidence type="ECO:0000313" key="2">
    <source>
        <dbReference type="EMBL" id="EGT45892.1"/>
    </source>
</evidence>
<organism evidence="3">
    <name type="scientific">Caenorhabditis brenneri</name>
    <name type="common">Nematode worm</name>
    <dbReference type="NCBI Taxonomy" id="135651"/>
    <lineage>
        <taxon>Eukaryota</taxon>
        <taxon>Metazoa</taxon>
        <taxon>Ecdysozoa</taxon>
        <taxon>Nematoda</taxon>
        <taxon>Chromadorea</taxon>
        <taxon>Rhabditida</taxon>
        <taxon>Rhabditina</taxon>
        <taxon>Rhabditomorpha</taxon>
        <taxon>Rhabditoidea</taxon>
        <taxon>Rhabditidae</taxon>
        <taxon>Peloderinae</taxon>
        <taxon>Caenorhabditis</taxon>
    </lineage>
</organism>
<feature type="compositionally biased region" description="Low complexity" evidence="1">
    <location>
        <begin position="324"/>
        <end position="344"/>
    </location>
</feature>
<dbReference type="AlphaFoldDB" id="G0MWJ0"/>
<feature type="region of interest" description="Disordered" evidence="1">
    <location>
        <begin position="143"/>
        <end position="164"/>
    </location>
</feature>
<name>G0MWJ0_CAEBE</name>
<keyword evidence="3" id="KW-1185">Reference proteome</keyword>
<reference evidence="3" key="1">
    <citation type="submission" date="2011-07" db="EMBL/GenBank/DDBJ databases">
        <authorList>
            <consortium name="Caenorhabditis brenneri Sequencing and Analysis Consortium"/>
            <person name="Wilson R.K."/>
        </authorList>
    </citation>
    <scope>NUCLEOTIDE SEQUENCE [LARGE SCALE GENOMIC DNA]</scope>
    <source>
        <strain evidence="3">PB2801</strain>
    </source>
</reference>
<gene>
    <name evidence="2" type="ORF">CAEBREN_02646</name>
</gene>
<proteinExistence type="predicted"/>
<protein>
    <submittedName>
        <fullName evidence="2">Uncharacterized protein</fullName>
    </submittedName>
</protein>
<dbReference type="Proteomes" id="UP000008068">
    <property type="component" value="Unassembled WGS sequence"/>
</dbReference>
<accession>G0MWJ0</accession>
<evidence type="ECO:0000313" key="3">
    <source>
        <dbReference type="Proteomes" id="UP000008068"/>
    </source>
</evidence>
<sequence>MMSHAGMEKDDVISPLEKMAQIEANESKVKFCSANLALDQSQKESLRTLNRLAKVNVAYSVFVKYHVRENVECCKKKNPELVRRADKVLEKLAKMEKAATVHEEAKRKRIHELAILSHVEEPTSPGRPIRSAWFGEQAVVEQDPTPEDFETASTPTRPKGTPARSYIPKTGTITLSEDNFKRNRELLKPFSGAQKQSASSFKRFSGKEDRGFVIMRQRDIKEKLSKLTADELIEELNQHPERASYCDDLFLKHVLPYSVSAEEKPEGSSYQTWYEALKKEAGEASLKRYIYKKNQEQSGQVVRKTQLIDPLPAQAPKRRNSRKTGSVSKRSVASSSSSTGSSGAEGIHSDN</sequence>
<dbReference type="EMBL" id="GL379816">
    <property type="protein sequence ID" value="EGT45892.1"/>
    <property type="molecule type" value="Genomic_DNA"/>
</dbReference>
<dbReference type="HOGENOM" id="CLU_790451_0_0_1"/>